<dbReference type="PRINTS" id="PR00153">
    <property type="entry name" value="CSAPPISMRASE"/>
</dbReference>
<evidence type="ECO:0000259" key="6">
    <source>
        <dbReference type="PROSITE" id="PS50072"/>
    </source>
</evidence>
<sequence>MLRNTLSLFTIILLIFLTGCQEKAKKSAGELPPATEQNEADTVADREAGTDTVPKKDSIPRNIKTEDTIVLNDDNAIPFFFEYNKKHKENKVKISTKYGDIIIELFRETPYHRSNFIYLTKKGYFDGTYFHRVVKNFIIQGGNSDSRITARKRTDIGRYLLPPDTRKGFKHHRGVVSMPSSDEVDNPHKLASPFEFFIVVQSPGAYHLDGNYTAFGRVIQGMDVVDKICDLPTDDREWPYESVRMKVEIIE</sequence>
<protein>
    <recommendedName>
        <fullName evidence="4">Peptidyl-prolyl cis-trans isomerase</fullName>
        <shortName evidence="4">PPIase</shortName>
        <ecNumber evidence="4">5.2.1.8</ecNumber>
    </recommendedName>
</protein>
<dbReference type="PROSITE" id="PS00170">
    <property type="entry name" value="CSA_PPIASE_1"/>
    <property type="match status" value="1"/>
</dbReference>
<comment type="function">
    <text evidence="4">PPIases accelerate the folding of proteins. It catalyzes the cis-trans isomerization of proline imidic peptide bonds in oligopeptides.</text>
</comment>
<dbReference type="Pfam" id="PF00160">
    <property type="entry name" value="Pro_isomerase"/>
    <property type="match status" value="1"/>
</dbReference>
<comment type="similarity">
    <text evidence="1 4">Belongs to the cyclophilin-type PPIase family.</text>
</comment>
<reference evidence="7 8" key="1">
    <citation type="submission" date="2018-10" db="EMBL/GenBank/DDBJ databases">
        <title>Sinomicrobium pectinilyticum sp. nov., a pectinase-producing bacterium isolated from alkaline and saline soil, and emended description of the genus Sinomicrobium.</title>
        <authorList>
            <person name="Cheng B."/>
            <person name="Li C."/>
            <person name="Lai Q."/>
            <person name="Du M."/>
            <person name="Shao Z."/>
            <person name="Xu P."/>
            <person name="Yang C."/>
        </authorList>
    </citation>
    <scope>NUCLEOTIDE SEQUENCE [LARGE SCALE GENOMIC DNA]</scope>
    <source>
        <strain evidence="7 8">5DNS001</strain>
    </source>
</reference>
<comment type="caution">
    <text evidence="7">The sequence shown here is derived from an EMBL/GenBank/DDBJ whole genome shotgun (WGS) entry which is preliminary data.</text>
</comment>
<evidence type="ECO:0000256" key="2">
    <source>
        <dbReference type="ARBA" id="ARBA00023110"/>
    </source>
</evidence>
<dbReference type="PROSITE" id="PS50072">
    <property type="entry name" value="CSA_PPIASE_2"/>
    <property type="match status" value="1"/>
</dbReference>
<keyword evidence="3 4" id="KW-0413">Isomerase</keyword>
<feature type="region of interest" description="Disordered" evidence="5">
    <location>
        <begin position="28"/>
        <end position="58"/>
    </location>
</feature>
<evidence type="ECO:0000256" key="4">
    <source>
        <dbReference type="RuleBase" id="RU363019"/>
    </source>
</evidence>
<dbReference type="PROSITE" id="PS51257">
    <property type="entry name" value="PROKAR_LIPOPROTEIN"/>
    <property type="match status" value="1"/>
</dbReference>
<feature type="compositionally biased region" description="Basic and acidic residues" evidence="5">
    <location>
        <begin position="43"/>
        <end position="58"/>
    </location>
</feature>
<dbReference type="Gene3D" id="2.40.100.10">
    <property type="entry name" value="Cyclophilin-like"/>
    <property type="match status" value="1"/>
</dbReference>
<dbReference type="EMBL" id="RJTM01000093">
    <property type="protein sequence ID" value="RNL84921.1"/>
    <property type="molecule type" value="Genomic_DNA"/>
</dbReference>
<evidence type="ECO:0000256" key="1">
    <source>
        <dbReference type="ARBA" id="ARBA00007365"/>
    </source>
</evidence>
<dbReference type="PANTHER" id="PTHR45625:SF4">
    <property type="entry name" value="PEPTIDYLPROLYL ISOMERASE DOMAIN AND WD REPEAT-CONTAINING PROTEIN 1"/>
    <property type="match status" value="1"/>
</dbReference>
<dbReference type="OrthoDB" id="9807797at2"/>
<dbReference type="InterPro" id="IPR029000">
    <property type="entry name" value="Cyclophilin-like_dom_sf"/>
</dbReference>
<dbReference type="RefSeq" id="WP_123216472.1">
    <property type="nucleotide sequence ID" value="NZ_RJTM01000093.1"/>
</dbReference>
<dbReference type="PANTHER" id="PTHR45625">
    <property type="entry name" value="PEPTIDYL-PROLYL CIS-TRANS ISOMERASE-RELATED"/>
    <property type="match status" value="1"/>
</dbReference>
<dbReference type="Proteomes" id="UP000267469">
    <property type="component" value="Unassembled WGS sequence"/>
</dbReference>
<dbReference type="AlphaFoldDB" id="A0A3N0EAN4"/>
<dbReference type="InterPro" id="IPR002130">
    <property type="entry name" value="Cyclophilin-type_PPIase_dom"/>
</dbReference>
<dbReference type="SUPFAM" id="SSF50891">
    <property type="entry name" value="Cyclophilin-like"/>
    <property type="match status" value="1"/>
</dbReference>
<dbReference type="InterPro" id="IPR020892">
    <property type="entry name" value="Cyclophilin-type_PPIase_CS"/>
</dbReference>
<dbReference type="InterPro" id="IPR044666">
    <property type="entry name" value="Cyclophilin_A-like"/>
</dbReference>
<comment type="catalytic activity">
    <reaction evidence="4">
        <text>[protein]-peptidylproline (omega=180) = [protein]-peptidylproline (omega=0)</text>
        <dbReference type="Rhea" id="RHEA:16237"/>
        <dbReference type="Rhea" id="RHEA-COMP:10747"/>
        <dbReference type="Rhea" id="RHEA-COMP:10748"/>
        <dbReference type="ChEBI" id="CHEBI:83833"/>
        <dbReference type="ChEBI" id="CHEBI:83834"/>
        <dbReference type="EC" id="5.2.1.8"/>
    </reaction>
</comment>
<proteinExistence type="inferred from homology"/>
<feature type="domain" description="PPIase cyclophilin-type" evidence="6">
    <location>
        <begin position="99"/>
        <end position="245"/>
    </location>
</feature>
<evidence type="ECO:0000256" key="3">
    <source>
        <dbReference type="ARBA" id="ARBA00023235"/>
    </source>
</evidence>
<gene>
    <name evidence="7" type="ORF">ED312_13145</name>
</gene>
<evidence type="ECO:0000313" key="7">
    <source>
        <dbReference type="EMBL" id="RNL84921.1"/>
    </source>
</evidence>
<dbReference type="GO" id="GO:0006457">
    <property type="term" value="P:protein folding"/>
    <property type="evidence" value="ECO:0007669"/>
    <property type="project" value="InterPro"/>
</dbReference>
<keyword evidence="2 4" id="KW-0697">Rotamase</keyword>
<accession>A0A3N0EAN4</accession>
<keyword evidence="8" id="KW-1185">Reference proteome</keyword>
<evidence type="ECO:0000256" key="5">
    <source>
        <dbReference type="SAM" id="MobiDB-lite"/>
    </source>
</evidence>
<name>A0A3N0EAN4_SINP1</name>
<dbReference type="EC" id="5.2.1.8" evidence="4"/>
<dbReference type="CDD" id="cd00317">
    <property type="entry name" value="cyclophilin"/>
    <property type="match status" value="1"/>
</dbReference>
<dbReference type="GO" id="GO:0003755">
    <property type="term" value="F:peptidyl-prolyl cis-trans isomerase activity"/>
    <property type="evidence" value="ECO:0007669"/>
    <property type="project" value="UniProtKB-UniRule"/>
</dbReference>
<organism evidence="7 8">
    <name type="scientific">Sinomicrobium pectinilyticum</name>
    <dbReference type="NCBI Taxonomy" id="1084421"/>
    <lineage>
        <taxon>Bacteria</taxon>
        <taxon>Pseudomonadati</taxon>
        <taxon>Bacteroidota</taxon>
        <taxon>Flavobacteriia</taxon>
        <taxon>Flavobacteriales</taxon>
        <taxon>Flavobacteriaceae</taxon>
        <taxon>Sinomicrobium</taxon>
    </lineage>
</organism>
<evidence type="ECO:0000313" key="8">
    <source>
        <dbReference type="Proteomes" id="UP000267469"/>
    </source>
</evidence>